<comment type="caution">
    <text evidence="1">The sequence shown here is derived from an EMBL/GenBank/DDBJ whole genome shotgun (WGS) entry which is preliminary data.</text>
</comment>
<dbReference type="OrthoDB" id="5170854at2"/>
<dbReference type="RefSeq" id="WP_136533783.1">
    <property type="nucleotide sequence ID" value="NZ_STGY01000025.1"/>
</dbReference>
<dbReference type="EMBL" id="STGY01000025">
    <property type="protein sequence ID" value="THV42351.1"/>
    <property type="molecule type" value="Genomic_DNA"/>
</dbReference>
<reference evidence="2" key="1">
    <citation type="submission" date="2019-04" db="EMBL/GenBank/DDBJ databases">
        <title>Nocardioides xinjiangensis sp. nov.</title>
        <authorList>
            <person name="Liu S."/>
        </authorList>
    </citation>
    <scope>NUCLEOTIDE SEQUENCE [LARGE SCALE GENOMIC DNA]</scope>
    <source>
        <strain evidence="2">18</strain>
    </source>
</reference>
<proteinExistence type="predicted"/>
<dbReference type="Proteomes" id="UP000308760">
    <property type="component" value="Unassembled WGS sequence"/>
</dbReference>
<evidence type="ECO:0000313" key="1">
    <source>
        <dbReference type="EMBL" id="THV42351.1"/>
    </source>
</evidence>
<evidence type="ECO:0000313" key="2">
    <source>
        <dbReference type="Proteomes" id="UP000308760"/>
    </source>
</evidence>
<protein>
    <submittedName>
        <fullName evidence="1">Uncharacterized protein</fullName>
    </submittedName>
</protein>
<name>A0A4S8QFA2_9ACTN</name>
<reference evidence="1 2" key="2">
    <citation type="submission" date="2019-05" db="EMBL/GenBank/DDBJ databases">
        <title>Glycomyces buryatensis sp. nov.</title>
        <authorList>
            <person name="Nikitina E."/>
        </authorList>
    </citation>
    <scope>NUCLEOTIDE SEQUENCE [LARGE SCALE GENOMIC DNA]</scope>
    <source>
        <strain evidence="1 2">18</strain>
    </source>
</reference>
<gene>
    <name evidence="1" type="ORF">FAB82_06755</name>
</gene>
<sequence length="345" mass="37938">MPQLVTVEWRGEKYPGVPIAGGTAWELFSALPRPDFLSNPRAGTEYPHRGFAHANEVLRDGVPVSVDDDRSMMVPLAPGLDLEYVRRLTQTPHLDPAARVLLDRVRASSPLVVGELMERPLTSAQVARLTETAAVPGGFCYRRRDVAHLRTPTTRSILGGETEPNEPWVFALQWRVADPADYHAPIAPEYEGLSSMPSSDRRGMPVLGTGFAISNGHLLPEYVTADLVDLPLPDAAKIVAYTPNGTESELFAYADKQWSPLTLERRVDIPGVEIGRAAPVRRILREATRVVWKGVSGSLVDADEEWGRFRLSRPGPDALSRTGAEPVRRGVYEKWVSRGELVPAG</sequence>
<dbReference type="AlphaFoldDB" id="A0A4S8QFA2"/>
<keyword evidence="2" id="KW-1185">Reference proteome</keyword>
<organism evidence="1 2">
    <name type="scientific">Glycomyces buryatensis</name>
    <dbReference type="NCBI Taxonomy" id="2570927"/>
    <lineage>
        <taxon>Bacteria</taxon>
        <taxon>Bacillati</taxon>
        <taxon>Actinomycetota</taxon>
        <taxon>Actinomycetes</taxon>
        <taxon>Glycomycetales</taxon>
        <taxon>Glycomycetaceae</taxon>
        <taxon>Glycomyces</taxon>
    </lineage>
</organism>
<accession>A0A4S8QFA2</accession>